<evidence type="ECO:0000259" key="2">
    <source>
        <dbReference type="Pfam" id="PF22711"/>
    </source>
</evidence>
<evidence type="ECO:0000313" key="3">
    <source>
        <dbReference type="EMBL" id="EFA9848149.1"/>
    </source>
</evidence>
<dbReference type="Proteomes" id="UP000254495">
    <property type="component" value="Unassembled WGS sequence"/>
</dbReference>
<dbReference type="InterPro" id="IPR007111">
    <property type="entry name" value="NACHT_NTPase"/>
</dbReference>
<feature type="domain" description="Short NACHT-associated C-terminal" evidence="2">
    <location>
        <begin position="446"/>
        <end position="638"/>
    </location>
</feature>
<evidence type="ECO:0000313" key="4">
    <source>
        <dbReference type="EMBL" id="STJ09944.1"/>
    </source>
</evidence>
<dbReference type="Pfam" id="PF05729">
    <property type="entry name" value="NACHT"/>
    <property type="match status" value="1"/>
</dbReference>
<name>A0A2Y8NPN3_ECOLX</name>
<dbReference type="InterPro" id="IPR027417">
    <property type="entry name" value="P-loop_NTPase"/>
</dbReference>
<evidence type="ECO:0000313" key="5">
    <source>
        <dbReference type="Proteomes" id="UP000254495"/>
    </source>
</evidence>
<dbReference type="RefSeq" id="WP_001183326.1">
    <property type="nucleotide sequence ID" value="NZ_BDPP01000044.1"/>
</dbReference>
<dbReference type="Proteomes" id="UP000523388">
    <property type="component" value="Unassembled WGS sequence"/>
</dbReference>
<sequence length="652" mass="75240">MQPVSLDVLVSASLPWAKEVIKNKILPIIESSVRNYLIDVHAARFLNKNLERFLSNVKGQCSLVNTLAFQNTPVELLDIYEPMSIYYDNEKKPYTCLIKDNADLLDNFNHILITDSAGMGKSTLMKRIALDCIANKEYIPIYIELRRAKDYDFALQVKHQLGLGEDISDNCLKKIPFIYLFDGIDEIPQQLKSKIVNLLSTFANNFSESKIIITSRHDNFLSELHGFSRFKINPLETNQAYDLLRRYDGRGPISSQLIKGLRLENGHNLNEFLSTPLYVSLLFCAYKFKPIIPRKRELFYSQVFDALYESHDLTKELGYVREKFSKLDSTDFHQVLRRLGFWCLKDGGKIEFTKDDLQITLQNIISKIPGISTSPSLFIQDLIETVPLFVKEGAIIRWSHKSLMEYFAAMFICRDTKERQKEILTKLYYSPESIRHRNLFSLCADIDYSSFRSSIIKCLLLDLKSSYEELKNETAQFNCDTIKTKAEISLAGNSIIYLFDKDKENELLNDFFKGDLRAFNELSENGSHIITTITGVANHWLVIARESTIKSDILSILKSRKPSYFHKTHRFFNTDPELESNIMMEVGKQPEVKFNLTLDSLKDINKDKEIRLIESLLSFENTPQIKYDSALFELEQINCDESNGINQLLDGF</sequence>
<reference evidence="4 5" key="1">
    <citation type="submission" date="2018-06" db="EMBL/GenBank/DDBJ databases">
        <authorList>
            <consortium name="Pathogen Informatics"/>
            <person name="Doyle S."/>
        </authorList>
    </citation>
    <scope>NUCLEOTIDE SEQUENCE [LARGE SCALE GENOMIC DNA]</scope>
    <source>
        <strain evidence="4 5">NCTC9077</strain>
    </source>
</reference>
<dbReference type="Gene3D" id="3.40.50.300">
    <property type="entry name" value="P-loop containing nucleotide triphosphate hydrolases"/>
    <property type="match status" value="1"/>
</dbReference>
<dbReference type="PANTHER" id="PTHR46844:SF1">
    <property type="entry name" value="SLR5058 PROTEIN"/>
    <property type="match status" value="1"/>
</dbReference>
<accession>A0A2Y8NPN3</accession>
<gene>
    <name evidence="3" type="ORF">C1Q91_004640</name>
    <name evidence="4" type="ORF">NCTC9077_01591</name>
</gene>
<dbReference type="Pfam" id="PF22711">
    <property type="entry name" value="SNaCT5"/>
    <property type="match status" value="1"/>
</dbReference>
<organism evidence="4 5">
    <name type="scientific">Escherichia coli</name>
    <dbReference type="NCBI Taxonomy" id="562"/>
    <lineage>
        <taxon>Bacteria</taxon>
        <taxon>Pseudomonadati</taxon>
        <taxon>Pseudomonadota</taxon>
        <taxon>Gammaproteobacteria</taxon>
        <taxon>Enterobacterales</taxon>
        <taxon>Enterobacteriaceae</taxon>
        <taxon>Escherichia</taxon>
    </lineage>
</organism>
<dbReference type="InterPro" id="IPR055036">
    <property type="entry name" value="SNaCT5"/>
</dbReference>
<evidence type="ECO:0000313" key="6">
    <source>
        <dbReference type="Proteomes" id="UP000523388"/>
    </source>
</evidence>
<dbReference type="EMBL" id="UGCU01000001">
    <property type="protein sequence ID" value="STJ09944.1"/>
    <property type="molecule type" value="Genomic_DNA"/>
</dbReference>
<proteinExistence type="predicted"/>
<dbReference type="EMBL" id="AASCJS010000043">
    <property type="protein sequence ID" value="EFA9848149.1"/>
    <property type="molecule type" value="Genomic_DNA"/>
</dbReference>
<dbReference type="AlphaFoldDB" id="A0A2Y8NPN3"/>
<dbReference type="PANTHER" id="PTHR46844">
    <property type="entry name" value="SLR5058 PROTEIN"/>
    <property type="match status" value="1"/>
</dbReference>
<protein>
    <submittedName>
        <fullName evidence="3">NACHT domain-containing protein</fullName>
    </submittedName>
    <submittedName>
        <fullName evidence="4">Predicted NTPase (NACHT family)</fullName>
    </submittedName>
</protein>
<evidence type="ECO:0000259" key="1">
    <source>
        <dbReference type="Pfam" id="PF05729"/>
    </source>
</evidence>
<reference evidence="3 6" key="2">
    <citation type="submission" date="2018-08" db="EMBL/GenBank/DDBJ databases">
        <authorList>
            <consortium name="GenomeTrakr network: Whole genome sequencing for foodborne pathogen traceback"/>
        </authorList>
    </citation>
    <scope>NUCLEOTIDE SEQUENCE [LARGE SCALE GENOMIC DNA]</scope>
    <source>
        <strain evidence="3 6">AZ-TG102963</strain>
    </source>
</reference>
<dbReference type="SUPFAM" id="SSF52540">
    <property type="entry name" value="P-loop containing nucleoside triphosphate hydrolases"/>
    <property type="match status" value="1"/>
</dbReference>
<feature type="domain" description="NACHT" evidence="1">
    <location>
        <begin position="113"/>
        <end position="247"/>
    </location>
</feature>